<feature type="binding site" evidence="10">
    <location>
        <position position="245"/>
    </location>
    <ligand>
        <name>ATP</name>
        <dbReference type="ChEBI" id="CHEBI:30616"/>
    </ligand>
</feature>
<evidence type="ECO:0000256" key="10">
    <source>
        <dbReference type="PIRSR" id="PIRSR630616-2"/>
    </source>
</evidence>
<dbReference type="SMART" id="SM00220">
    <property type="entry name" value="S_TKc"/>
    <property type="match status" value="1"/>
</dbReference>
<feature type="binding site" evidence="10">
    <location>
        <begin position="182"/>
        <end position="184"/>
    </location>
    <ligand>
        <name>ATP</name>
        <dbReference type="ChEBI" id="CHEBI:30616"/>
    </ligand>
</feature>
<comment type="similarity">
    <text evidence="14">Belongs to the protein kinase superfamily.</text>
</comment>
<evidence type="ECO:0000256" key="4">
    <source>
        <dbReference type="ARBA" id="ARBA00022741"/>
    </source>
</evidence>
<dbReference type="GO" id="GO:0005634">
    <property type="term" value="C:nucleus"/>
    <property type="evidence" value="ECO:0007669"/>
    <property type="project" value="UniProtKB-SubCell"/>
</dbReference>
<dbReference type="InterPro" id="IPR030616">
    <property type="entry name" value="Aur-like"/>
</dbReference>
<evidence type="ECO:0000259" key="17">
    <source>
        <dbReference type="PROSITE" id="PS50071"/>
    </source>
</evidence>
<dbReference type="PROSITE" id="PS00108">
    <property type="entry name" value="PROTEIN_KINASE_ST"/>
    <property type="match status" value="1"/>
</dbReference>
<dbReference type="WBParaSite" id="PSAMB.scaffold3800size16852.g22536.t1">
    <property type="protein sequence ID" value="PSAMB.scaffold3800size16852.g22536.t1"/>
    <property type="gene ID" value="PSAMB.scaffold3800size16852.g22536"/>
</dbReference>
<dbReference type="InterPro" id="IPR001356">
    <property type="entry name" value="HD"/>
</dbReference>
<accession>A0A914WEJ1</accession>
<dbReference type="InterPro" id="IPR011009">
    <property type="entry name" value="Kinase-like_dom_sf"/>
</dbReference>
<dbReference type="PROSITE" id="PS50071">
    <property type="entry name" value="HOMEOBOX_2"/>
    <property type="match status" value="1"/>
</dbReference>
<evidence type="ECO:0000256" key="5">
    <source>
        <dbReference type="ARBA" id="ARBA00022777"/>
    </source>
</evidence>
<dbReference type="InterPro" id="IPR008271">
    <property type="entry name" value="Ser/Thr_kinase_AS"/>
</dbReference>
<evidence type="ECO:0000313" key="19">
    <source>
        <dbReference type="WBParaSite" id="PSAMB.scaffold3800size16852.g22536.t1"/>
    </source>
</evidence>
<feature type="binding site" evidence="10">
    <location>
        <begin position="231"/>
        <end position="232"/>
    </location>
    <ligand>
        <name>ATP</name>
        <dbReference type="ChEBI" id="CHEBI:30616"/>
    </ligand>
</feature>
<evidence type="ECO:0000256" key="15">
    <source>
        <dbReference type="RuleBase" id="RU000682"/>
    </source>
</evidence>
<comment type="catalytic activity">
    <reaction evidence="8">
        <text>L-seryl-[protein] + ATP = O-phospho-L-seryl-[protein] + ADP + H(+)</text>
        <dbReference type="Rhea" id="RHEA:17989"/>
        <dbReference type="Rhea" id="RHEA-COMP:9863"/>
        <dbReference type="Rhea" id="RHEA-COMP:11604"/>
        <dbReference type="ChEBI" id="CHEBI:15378"/>
        <dbReference type="ChEBI" id="CHEBI:29999"/>
        <dbReference type="ChEBI" id="CHEBI:30616"/>
        <dbReference type="ChEBI" id="CHEBI:83421"/>
        <dbReference type="ChEBI" id="CHEBI:456216"/>
        <dbReference type="EC" id="2.7.11.1"/>
    </reaction>
</comment>
<sequence length="253" mass="29202">MLTSTEQIALPDYCKVVRVTGANGEVKEMIFPKALDLDRPKRPRTTFSLTQLNELEREFQRNQYLVGSERSKLAVRLHLTETQPQSVADECSFEEKLSRRGYVWDKGAELGAGRYSKVRVAIKLDSNIKVAMKVIDRRKVSEEYRRKFLPREVSIWSRLQHPNLCRLVGYFEIGHKVFLPMELAERGDLLLYVQRNGPIGEESARLWLLQLLAAVQYMHDLGVAHRDLKLENILIAADRSLKIADFGFCREVL</sequence>
<evidence type="ECO:0000256" key="6">
    <source>
        <dbReference type="ARBA" id="ARBA00022840"/>
    </source>
</evidence>
<feature type="domain" description="Homeobox" evidence="17">
    <location>
        <begin position="38"/>
        <end position="83"/>
    </location>
</feature>
<evidence type="ECO:0000256" key="1">
    <source>
        <dbReference type="ARBA" id="ARBA00004123"/>
    </source>
</evidence>
<keyword evidence="6 10" id="KW-0067">ATP-binding</keyword>
<protein>
    <submittedName>
        <fullName evidence="19">Aurora kinase</fullName>
    </submittedName>
</protein>
<dbReference type="GO" id="GO:0005524">
    <property type="term" value="F:ATP binding"/>
    <property type="evidence" value="ECO:0007669"/>
    <property type="project" value="UniProtKB-UniRule"/>
</dbReference>
<dbReference type="PANTHER" id="PTHR24350">
    <property type="entry name" value="SERINE/THREONINE-PROTEIN KINASE IAL-RELATED"/>
    <property type="match status" value="1"/>
</dbReference>
<feature type="binding site" evidence="10 13">
    <location>
        <position position="133"/>
    </location>
    <ligand>
        <name>ATP</name>
        <dbReference type="ChEBI" id="CHEBI:30616"/>
    </ligand>
</feature>
<dbReference type="Proteomes" id="UP000887566">
    <property type="component" value="Unplaced"/>
</dbReference>
<feature type="DNA-binding region" description="Homeobox" evidence="12">
    <location>
        <begin position="40"/>
        <end position="84"/>
    </location>
</feature>
<dbReference type="Gene3D" id="1.10.10.60">
    <property type="entry name" value="Homeodomain-like"/>
    <property type="match status" value="1"/>
</dbReference>
<keyword evidence="2 14" id="KW-0723">Serine/threonine-protein kinase</keyword>
<evidence type="ECO:0000256" key="13">
    <source>
        <dbReference type="PROSITE-ProRule" id="PRU10141"/>
    </source>
</evidence>
<keyword evidence="4 10" id="KW-0547">Nucleotide-binding</keyword>
<comment type="subcellular location">
    <subcellularLocation>
        <location evidence="1 12 15">Nucleus</location>
    </subcellularLocation>
</comment>
<dbReference type="CDD" id="cd00086">
    <property type="entry name" value="homeodomain"/>
    <property type="match status" value="1"/>
</dbReference>
<dbReference type="Pfam" id="PF00046">
    <property type="entry name" value="Homeodomain"/>
    <property type="match status" value="1"/>
</dbReference>
<dbReference type="PROSITE" id="PS50011">
    <property type="entry name" value="PROTEIN_KINASE_DOM"/>
    <property type="match status" value="1"/>
</dbReference>
<keyword evidence="5" id="KW-0418">Kinase</keyword>
<evidence type="ECO:0000256" key="8">
    <source>
        <dbReference type="ARBA" id="ARBA00048679"/>
    </source>
</evidence>
<evidence type="ECO:0000256" key="14">
    <source>
        <dbReference type="RuleBase" id="RU000304"/>
    </source>
</evidence>
<feature type="binding site" evidence="10">
    <location>
        <position position="114"/>
    </location>
    <ligand>
        <name>ATP</name>
        <dbReference type="ChEBI" id="CHEBI:30616"/>
    </ligand>
</feature>
<comment type="catalytic activity">
    <reaction evidence="7">
        <text>L-threonyl-[protein] + ATP = O-phospho-L-threonyl-[protein] + ADP + H(+)</text>
        <dbReference type="Rhea" id="RHEA:46608"/>
        <dbReference type="Rhea" id="RHEA-COMP:11060"/>
        <dbReference type="Rhea" id="RHEA-COMP:11605"/>
        <dbReference type="ChEBI" id="CHEBI:15378"/>
        <dbReference type="ChEBI" id="CHEBI:30013"/>
        <dbReference type="ChEBI" id="CHEBI:30616"/>
        <dbReference type="ChEBI" id="CHEBI:61977"/>
        <dbReference type="ChEBI" id="CHEBI:456216"/>
        <dbReference type="EC" id="2.7.11.1"/>
    </reaction>
</comment>
<dbReference type="GO" id="GO:0004674">
    <property type="term" value="F:protein serine/threonine kinase activity"/>
    <property type="evidence" value="ECO:0007669"/>
    <property type="project" value="UniProtKB-KW"/>
</dbReference>
<evidence type="ECO:0000259" key="16">
    <source>
        <dbReference type="PROSITE" id="PS50011"/>
    </source>
</evidence>
<dbReference type="InterPro" id="IPR009057">
    <property type="entry name" value="Homeodomain-like_sf"/>
</dbReference>
<keyword evidence="12 15" id="KW-0238">DNA-binding</keyword>
<evidence type="ECO:0000256" key="7">
    <source>
        <dbReference type="ARBA" id="ARBA00047899"/>
    </source>
</evidence>
<evidence type="ECO:0000313" key="18">
    <source>
        <dbReference type="Proteomes" id="UP000887566"/>
    </source>
</evidence>
<dbReference type="GO" id="GO:0003677">
    <property type="term" value="F:DNA binding"/>
    <property type="evidence" value="ECO:0007669"/>
    <property type="project" value="UniProtKB-UniRule"/>
</dbReference>
<dbReference type="SUPFAM" id="SSF56112">
    <property type="entry name" value="Protein kinase-like (PK-like)"/>
    <property type="match status" value="1"/>
</dbReference>
<keyword evidence="3" id="KW-0808">Transferase</keyword>
<evidence type="ECO:0000256" key="3">
    <source>
        <dbReference type="ARBA" id="ARBA00022679"/>
    </source>
</evidence>
<dbReference type="PROSITE" id="PS00107">
    <property type="entry name" value="PROTEIN_KINASE_ATP"/>
    <property type="match status" value="1"/>
</dbReference>
<evidence type="ECO:0000256" key="12">
    <source>
        <dbReference type="PROSITE-ProRule" id="PRU00108"/>
    </source>
</evidence>
<feature type="cross-link" description="Glycyl lysine isopeptide (Lys-Gly) (interchain with G-Cter in SUMO2)" evidence="11">
    <location>
        <position position="229"/>
    </location>
</feature>
<evidence type="ECO:0000256" key="9">
    <source>
        <dbReference type="PIRSR" id="PIRSR630616-1"/>
    </source>
</evidence>
<dbReference type="SMART" id="SM00389">
    <property type="entry name" value="HOX"/>
    <property type="match status" value="1"/>
</dbReference>
<keyword evidence="18" id="KW-1185">Reference proteome</keyword>
<dbReference type="Gene3D" id="1.10.510.10">
    <property type="entry name" value="Transferase(Phosphotransferase) domain 1"/>
    <property type="match status" value="1"/>
</dbReference>
<evidence type="ECO:0000256" key="2">
    <source>
        <dbReference type="ARBA" id="ARBA00022527"/>
    </source>
</evidence>
<keyword evidence="12 15" id="KW-0371">Homeobox</keyword>
<reference evidence="19" key="1">
    <citation type="submission" date="2022-11" db="UniProtKB">
        <authorList>
            <consortium name="WormBaseParasite"/>
        </authorList>
    </citation>
    <scope>IDENTIFICATION</scope>
</reference>
<keyword evidence="12 15" id="KW-0539">Nucleus</keyword>
<feature type="active site" description="Proton acceptor" evidence="9">
    <location>
        <position position="227"/>
    </location>
</feature>
<feature type="domain" description="Protein kinase" evidence="16">
    <location>
        <begin position="104"/>
        <end position="253"/>
    </location>
</feature>
<name>A0A914WEJ1_9BILA</name>
<dbReference type="InterPro" id="IPR017441">
    <property type="entry name" value="Protein_kinase_ATP_BS"/>
</dbReference>
<dbReference type="InterPro" id="IPR000719">
    <property type="entry name" value="Prot_kinase_dom"/>
</dbReference>
<dbReference type="Pfam" id="PF00069">
    <property type="entry name" value="Pkinase"/>
    <property type="match status" value="1"/>
</dbReference>
<proteinExistence type="inferred from homology"/>
<dbReference type="SUPFAM" id="SSF46689">
    <property type="entry name" value="Homeodomain-like"/>
    <property type="match status" value="1"/>
</dbReference>
<evidence type="ECO:0000256" key="11">
    <source>
        <dbReference type="PIRSR" id="PIRSR630616-3"/>
    </source>
</evidence>
<dbReference type="AlphaFoldDB" id="A0A914WEJ1"/>
<organism evidence="18 19">
    <name type="scientific">Plectus sambesii</name>
    <dbReference type="NCBI Taxonomy" id="2011161"/>
    <lineage>
        <taxon>Eukaryota</taxon>
        <taxon>Metazoa</taxon>
        <taxon>Ecdysozoa</taxon>
        <taxon>Nematoda</taxon>
        <taxon>Chromadorea</taxon>
        <taxon>Plectida</taxon>
        <taxon>Plectina</taxon>
        <taxon>Plectoidea</taxon>
        <taxon>Plectidae</taxon>
        <taxon>Plectus</taxon>
    </lineage>
</organism>